<dbReference type="InterPro" id="IPR036390">
    <property type="entry name" value="WH_DNA-bd_sf"/>
</dbReference>
<sequence>MKYSHRLSDAVHILTYLEIYHGQKISSQDLAASVDANPSLIRSLIAKMVKAGILKPKSDAPAPQLSRPAAEITLLDVYYAVEENHHLLHIDEQTNQQCPVGKNIQPVLGKAYDQIQAAAEAMMKQITLQDVVDEVADRIK</sequence>
<keyword evidence="2" id="KW-1185">Reference proteome</keyword>
<dbReference type="AlphaFoldDB" id="A0A0D4CMS5"/>
<gene>
    <name evidence="1" type="ORF">LBLM1_10715</name>
</gene>
<protein>
    <submittedName>
        <fullName evidence="1">Rrf2 family transcriptional regulator</fullName>
    </submittedName>
</protein>
<dbReference type="PANTHER" id="PTHR33221:SF15">
    <property type="entry name" value="HTH-TYPE TRANSCRIPTIONAL REGULATOR YWGB-RELATED"/>
    <property type="match status" value="1"/>
</dbReference>
<dbReference type="Gene3D" id="1.10.10.10">
    <property type="entry name" value="Winged helix-like DNA-binding domain superfamily/Winged helix DNA-binding domain"/>
    <property type="match status" value="1"/>
</dbReference>
<dbReference type="STRING" id="1130798.LBLM1_10715"/>
<evidence type="ECO:0000313" key="1">
    <source>
        <dbReference type="EMBL" id="AJT51369.1"/>
    </source>
</evidence>
<dbReference type="KEGG" id="lmu:LBLM1_10715"/>
<dbReference type="InterPro" id="IPR036388">
    <property type="entry name" value="WH-like_DNA-bd_sf"/>
</dbReference>
<dbReference type="InterPro" id="IPR000944">
    <property type="entry name" value="Tscrpt_reg_Rrf2"/>
</dbReference>
<evidence type="ECO:0000313" key="2">
    <source>
        <dbReference type="Proteomes" id="UP000003645"/>
    </source>
</evidence>
<accession>A0A0D4CMS5</accession>
<name>A0A0D4CMS5_LIMMU</name>
<dbReference type="PROSITE" id="PS51197">
    <property type="entry name" value="HTH_RRF2_2"/>
    <property type="match status" value="1"/>
</dbReference>
<dbReference type="GO" id="GO:0005829">
    <property type="term" value="C:cytosol"/>
    <property type="evidence" value="ECO:0007669"/>
    <property type="project" value="TreeGrafter"/>
</dbReference>
<dbReference type="HOGENOM" id="CLU_107144_4_2_9"/>
<dbReference type="Proteomes" id="UP000003645">
    <property type="component" value="Chromosome"/>
</dbReference>
<dbReference type="Pfam" id="PF02082">
    <property type="entry name" value="Rrf2"/>
    <property type="match status" value="1"/>
</dbReference>
<dbReference type="PANTHER" id="PTHR33221">
    <property type="entry name" value="WINGED HELIX-TURN-HELIX TRANSCRIPTIONAL REGULATOR, RRF2 FAMILY"/>
    <property type="match status" value="1"/>
</dbReference>
<dbReference type="EMBL" id="CP011013">
    <property type="protein sequence ID" value="AJT51369.1"/>
    <property type="molecule type" value="Genomic_DNA"/>
</dbReference>
<dbReference type="GO" id="GO:0003700">
    <property type="term" value="F:DNA-binding transcription factor activity"/>
    <property type="evidence" value="ECO:0007669"/>
    <property type="project" value="TreeGrafter"/>
</dbReference>
<dbReference type="OrthoDB" id="213028at2"/>
<dbReference type="RefSeq" id="WP_006500894.1">
    <property type="nucleotide sequence ID" value="NZ_CP011013.1"/>
</dbReference>
<reference evidence="1 2" key="1">
    <citation type="journal article" date="2012" name="J. Bacteriol.">
        <title>Genome sequence of Lactobacillus mucosae LM1, isolated from piglet feces.</title>
        <authorList>
            <person name="Lee J.H."/>
            <person name="Valeriano V.D."/>
            <person name="Shin Y.R."/>
            <person name="Chae J.P."/>
            <person name="Kim G.B."/>
            <person name="Ham J.S."/>
            <person name="Chun J."/>
            <person name="Kang D.K."/>
        </authorList>
    </citation>
    <scope>NUCLEOTIDE SEQUENCE [LARGE SCALE GENOMIC DNA]</scope>
    <source>
        <strain evidence="1 2">LM1</strain>
    </source>
</reference>
<dbReference type="SUPFAM" id="SSF46785">
    <property type="entry name" value="Winged helix' DNA-binding domain"/>
    <property type="match status" value="1"/>
</dbReference>
<proteinExistence type="predicted"/>
<organism evidence="1 2">
    <name type="scientific">Limosilactobacillus mucosae LM1</name>
    <dbReference type="NCBI Taxonomy" id="1130798"/>
    <lineage>
        <taxon>Bacteria</taxon>
        <taxon>Bacillati</taxon>
        <taxon>Bacillota</taxon>
        <taxon>Bacilli</taxon>
        <taxon>Lactobacillales</taxon>
        <taxon>Lactobacillaceae</taxon>
        <taxon>Limosilactobacillus</taxon>
    </lineage>
</organism>